<organism evidence="1 2">
    <name type="scientific">Aureliella helgolandensis</name>
    <dbReference type="NCBI Taxonomy" id="2527968"/>
    <lineage>
        <taxon>Bacteria</taxon>
        <taxon>Pseudomonadati</taxon>
        <taxon>Planctomycetota</taxon>
        <taxon>Planctomycetia</taxon>
        <taxon>Pirellulales</taxon>
        <taxon>Pirellulaceae</taxon>
        <taxon>Aureliella</taxon>
    </lineage>
</organism>
<keyword evidence="2" id="KW-1185">Reference proteome</keyword>
<dbReference type="EMBL" id="CP036298">
    <property type="protein sequence ID" value="QDV21791.1"/>
    <property type="molecule type" value="Genomic_DNA"/>
</dbReference>
<dbReference type="AlphaFoldDB" id="A0A518FZM9"/>
<dbReference type="Proteomes" id="UP000318017">
    <property type="component" value="Chromosome"/>
</dbReference>
<dbReference type="InterPro" id="IPR021948">
    <property type="entry name" value="DUF3565"/>
</dbReference>
<dbReference type="Pfam" id="PF12088">
    <property type="entry name" value="DUF3565"/>
    <property type="match status" value="1"/>
</dbReference>
<accession>A0A518FZM9</accession>
<reference evidence="1 2" key="1">
    <citation type="submission" date="2019-02" db="EMBL/GenBank/DDBJ databases">
        <title>Deep-cultivation of Planctomycetes and their phenomic and genomic characterization uncovers novel biology.</title>
        <authorList>
            <person name="Wiegand S."/>
            <person name="Jogler M."/>
            <person name="Boedeker C."/>
            <person name="Pinto D."/>
            <person name="Vollmers J."/>
            <person name="Rivas-Marin E."/>
            <person name="Kohn T."/>
            <person name="Peeters S.H."/>
            <person name="Heuer A."/>
            <person name="Rast P."/>
            <person name="Oberbeckmann S."/>
            <person name="Bunk B."/>
            <person name="Jeske O."/>
            <person name="Meyerdierks A."/>
            <person name="Storesund J.E."/>
            <person name="Kallscheuer N."/>
            <person name="Luecker S."/>
            <person name="Lage O.M."/>
            <person name="Pohl T."/>
            <person name="Merkel B.J."/>
            <person name="Hornburger P."/>
            <person name="Mueller R.-W."/>
            <person name="Bruemmer F."/>
            <person name="Labrenz M."/>
            <person name="Spormann A.M."/>
            <person name="Op den Camp H."/>
            <person name="Overmann J."/>
            <person name="Amann R."/>
            <person name="Jetten M.S.M."/>
            <person name="Mascher T."/>
            <person name="Medema M.H."/>
            <person name="Devos D.P."/>
            <person name="Kaster A.-K."/>
            <person name="Ovreas L."/>
            <person name="Rohde M."/>
            <person name="Galperin M.Y."/>
            <person name="Jogler C."/>
        </authorList>
    </citation>
    <scope>NUCLEOTIDE SEQUENCE [LARGE SCALE GENOMIC DNA]</scope>
    <source>
        <strain evidence="1 2">Q31a</strain>
    </source>
</reference>
<dbReference type="RefSeq" id="WP_145072469.1">
    <property type="nucleotide sequence ID" value="NZ_CP036298.1"/>
</dbReference>
<gene>
    <name evidence="1" type="ORF">Q31a_00700</name>
</gene>
<sequence length="71" mass="8077">MMQPITGYHTDQAGDWVARLACGHVQHVRHDPPWTMRTWVTTALGRESMLGFPLNCKKCDEGAPRDDLDRV</sequence>
<evidence type="ECO:0008006" key="3">
    <source>
        <dbReference type="Google" id="ProtNLM"/>
    </source>
</evidence>
<protein>
    <recommendedName>
        <fullName evidence="3">DUF3565 domain-containing protein</fullName>
    </recommendedName>
</protein>
<proteinExistence type="predicted"/>
<evidence type="ECO:0000313" key="2">
    <source>
        <dbReference type="Proteomes" id="UP000318017"/>
    </source>
</evidence>
<dbReference type="KEGG" id="ahel:Q31a_00700"/>
<evidence type="ECO:0000313" key="1">
    <source>
        <dbReference type="EMBL" id="QDV21791.1"/>
    </source>
</evidence>
<name>A0A518FZM9_9BACT</name>
<dbReference type="OrthoDB" id="9799128at2"/>